<reference evidence="7 8" key="1">
    <citation type="journal article" date="2018" name="Genome Biol. Evol.">
        <title>Multiple Roots of Fruiting Body Formation in Amoebozoa.</title>
        <authorList>
            <person name="Hillmann F."/>
            <person name="Forbes G."/>
            <person name="Novohradska S."/>
            <person name="Ferling I."/>
            <person name="Riege K."/>
            <person name="Groth M."/>
            <person name="Westermann M."/>
            <person name="Marz M."/>
            <person name="Spaller T."/>
            <person name="Winckler T."/>
            <person name="Schaap P."/>
            <person name="Glockner G."/>
        </authorList>
    </citation>
    <scope>NUCLEOTIDE SEQUENCE [LARGE SCALE GENOMIC DNA]</scope>
    <source>
        <strain evidence="7 8">Jena</strain>
    </source>
</reference>
<evidence type="ECO:0000313" key="8">
    <source>
        <dbReference type="Proteomes" id="UP000241769"/>
    </source>
</evidence>
<dbReference type="PANTHER" id="PTHR21346">
    <property type="entry name" value="FUN14 DOMAIN CONTAINING"/>
    <property type="match status" value="1"/>
</dbReference>
<comment type="caution">
    <text evidence="7">The sequence shown here is derived from an EMBL/GenBank/DDBJ whole genome shotgun (WGS) entry which is preliminary data.</text>
</comment>
<dbReference type="PANTHER" id="PTHR21346:SF10">
    <property type="entry name" value="TRANSMEMBRANE PROTEIN"/>
    <property type="match status" value="1"/>
</dbReference>
<feature type="transmembrane region" description="Helical" evidence="6">
    <location>
        <begin position="155"/>
        <end position="178"/>
    </location>
</feature>
<keyword evidence="5 6" id="KW-0472">Membrane</keyword>
<evidence type="ECO:0000313" key="7">
    <source>
        <dbReference type="EMBL" id="PRP86302.1"/>
    </source>
</evidence>
<accession>A0A2P6NQR3</accession>
<dbReference type="Proteomes" id="UP000241769">
    <property type="component" value="Unassembled WGS sequence"/>
</dbReference>
<evidence type="ECO:0000256" key="6">
    <source>
        <dbReference type="SAM" id="Phobius"/>
    </source>
</evidence>
<dbReference type="InParanoid" id="A0A2P6NQR3"/>
<dbReference type="STRING" id="1890364.A0A2P6NQR3"/>
<dbReference type="Pfam" id="PF04930">
    <property type="entry name" value="FUN14"/>
    <property type="match status" value="1"/>
</dbReference>
<gene>
    <name evidence="7" type="ORF">PROFUN_05443</name>
</gene>
<keyword evidence="3 6" id="KW-0812">Transmembrane</keyword>
<dbReference type="EMBL" id="MDYQ01000033">
    <property type="protein sequence ID" value="PRP86302.1"/>
    <property type="molecule type" value="Genomic_DNA"/>
</dbReference>
<evidence type="ECO:0008006" key="9">
    <source>
        <dbReference type="Google" id="ProtNLM"/>
    </source>
</evidence>
<keyword evidence="4 6" id="KW-1133">Transmembrane helix</keyword>
<feature type="transmembrane region" description="Helical" evidence="6">
    <location>
        <begin position="76"/>
        <end position="93"/>
    </location>
</feature>
<evidence type="ECO:0000256" key="1">
    <source>
        <dbReference type="ARBA" id="ARBA00004370"/>
    </source>
</evidence>
<evidence type="ECO:0000256" key="3">
    <source>
        <dbReference type="ARBA" id="ARBA00022692"/>
    </source>
</evidence>
<proteinExistence type="inferred from homology"/>
<evidence type="ECO:0000256" key="5">
    <source>
        <dbReference type="ARBA" id="ARBA00023136"/>
    </source>
</evidence>
<name>A0A2P6NQR3_9EUKA</name>
<feature type="transmembrane region" description="Helical" evidence="6">
    <location>
        <begin position="127"/>
        <end position="148"/>
    </location>
</feature>
<evidence type="ECO:0000256" key="2">
    <source>
        <dbReference type="ARBA" id="ARBA00009160"/>
    </source>
</evidence>
<dbReference type="OrthoDB" id="163794at2759"/>
<dbReference type="AlphaFoldDB" id="A0A2P6NQR3"/>
<sequence length="229" mass="25395">MSTLAFRSLHQLSQRTNLLRQTNVLRPTATFTRNNFNSTKTSFQNVRTFQTFSPVTQKTDFATIDLKADRVKESRYHWLVLGAAALAGSQLIGGDVLAAAEEDASEEPANEETSPLEDPAVPESTGWIYEIFGNLTLGGILGFCAGFAAKKSFKLVLFFVGGEFVFLQMLAYMGYITINWGRVEDKSKLMLSKENRNKTTKKASAMLTYSLPLQAGVVGGFWAGWKYAY</sequence>
<comment type="similarity">
    <text evidence="2">Belongs to the FUN14 family.</text>
</comment>
<keyword evidence="8" id="KW-1185">Reference proteome</keyword>
<evidence type="ECO:0000256" key="4">
    <source>
        <dbReference type="ARBA" id="ARBA00022989"/>
    </source>
</evidence>
<dbReference type="GO" id="GO:0016020">
    <property type="term" value="C:membrane"/>
    <property type="evidence" value="ECO:0007669"/>
    <property type="project" value="UniProtKB-SubCell"/>
</dbReference>
<comment type="subcellular location">
    <subcellularLocation>
        <location evidence="1">Membrane</location>
    </subcellularLocation>
</comment>
<dbReference type="InterPro" id="IPR007014">
    <property type="entry name" value="FUN14"/>
</dbReference>
<feature type="transmembrane region" description="Helical" evidence="6">
    <location>
        <begin position="206"/>
        <end position="225"/>
    </location>
</feature>
<protein>
    <recommendedName>
        <fullName evidence="9">FUN14 family protein</fullName>
    </recommendedName>
</protein>
<organism evidence="7 8">
    <name type="scientific">Planoprotostelium fungivorum</name>
    <dbReference type="NCBI Taxonomy" id="1890364"/>
    <lineage>
        <taxon>Eukaryota</taxon>
        <taxon>Amoebozoa</taxon>
        <taxon>Evosea</taxon>
        <taxon>Variosea</taxon>
        <taxon>Cavosteliida</taxon>
        <taxon>Cavosteliaceae</taxon>
        <taxon>Planoprotostelium</taxon>
    </lineage>
</organism>